<reference evidence="2 3" key="1">
    <citation type="submission" date="2020-03" db="EMBL/GenBank/DDBJ databases">
        <title>Soil Listeria distribution.</title>
        <authorList>
            <person name="Liao J."/>
            <person name="Wiedmann M."/>
        </authorList>
    </citation>
    <scope>NUCLEOTIDE SEQUENCE [LARGE SCALE GENOMIC DNA]</scope>
    <source>
        <strain evidence="2 3">FSL L7-0741</strain>
    </source>
</reference>
<gene>
    <name evidence="2" type="ORF">HCA69_11775</name>
</gene>
<dbReference type="Gene3D" id="3.90.1150.200">
    <property type="match status" value="1"/>
</dbReference>
<evidence type="ECO:0000313" key="2">
    <source>
        <dbReference type="EMBL" id="MBC1937050.1"/>
    </source>
</evidence>
<dbReference type="SUPFAM" id="SSF159888">
    <property type="entry name" value="YdhG-like"/>
    <property type="match status" value="1"/>
</dbReference>
<accession>A0A7X0Y4T9</accession>
<dbReference type="RefSeq" id="WP_185410798.1">
    <property type="nucleotide sequence ID" value="NZ_JAARRE010000010.1"/>
</dbReference>
<evidence type="ECO:0000313" key="3">
    <source>
        <dbReference type="Proteomes" id="UP000535908"/>
    </source>
</evidence>
<sequence>METLEDFLTKIDDPQNRMRTEEIFAWVMKEFPTLEPKIAWNQPMFSDHGTYIIGFSVSKKHLAVSPEGAGITHFTDEIAEAGYDHTKLLVRIPWNGPVDFELLRKMIAFNISDKADCKTFWRK</sequence>
<dbReference type="Pfam" id="PF08818">
    <property type="entry name" value="DUF1801"/>
    <property type="match status" value="1"/>
</dbReference>
<dbReference type="AlphaFoldDB" id="A0A7X0Y4T9"/>
<proteinExistence type="predicted"/>
<dbReference type="InterPro" id="IPR014922">
    <property type="entry name" value="YdhG-like"/>
</dbReference>
<evidence type="ECO:0000259" key="1">
    <source>
        <dbReference type="Pfam" id="PF08818"/>
    </source>
</evidence>
<dbReference type="Proteomes" id="UP000535908">
    <property type="component" value="Unassembled WGS sequence"/>
</dbReference>
<comment type="caution">
    <text evidence="2">The sequence shown here is derived from an EMBL/GenBank/DDBJ whole genome shotgun (WGS) entry which is preliminary data.</text>
</comment>
<dbReference type="EMBL" id="JAARWN010000013">
    <property type="protein sequence ID" value="MBC1937050.1"/>
    <property type="molecule type" value="Genomic_DNA"/>
</dbReference>
<organism evidence="2 3">
    <name type="scientific">Listeria grandensis</name>
    <dbReference type="NCBI Taxonomy" id="1494963"/>
    <lineage>
        <taxon>Bacteria</taxon>
        <taxon>Bacillati</taxon>
        <taxon>Bacillota</taxon>
        <taxon>Bacilli</taxon>
        <taxon>Bacillales</taxon>
        <taxon>Listeriaceae</taxon>
        <taxon>Listeria</taxon>
    </lineage>
</organism>
<protein>
    <submittedName>
        <fullName evidence="2">Iron chaperone</fullName>
    </submittedName>
</protein>
<feature type="domain" description="YdhG-like" evidence="1">
    <location>
        <begin position="19"/>
        <end position="111"/>
    </location>
</feature>
<name>A0A7X0Y4T9_9LIST</name>